<protein>
    <recommendedName>
        <fullName evidence="4">Secreted protein</fullName>
    </recommendedName>
</protein>
<evidence type="ECO:0000313" key="3">
    <source>
        <dbReference type="Proteomes" id="UP001500665"/>
    </source>
</evidence>
<dbReference type="EMBL" id="BAAAHH010000021">
    <property type="protein sequence ID" value="GAA0958520.1"/>
    <property type="molecule type" value="Genomic_DNA"/>
</dbReference>
<evidence type="ECO:0008006" key="4">
    <source>
        <dbReference type="Google" id="ProtNLM"/>
    </source>
</evidence>
<sequence>MLTILVGLHMVSCVPGLHESAPSGGGHHLSVPAHLDLLGAVADCGTDRTAFAGSSAVREAAGHGGDGHRHASCPEDGELGLLDGGIRSPSGAALAVVPAVVSPDAAEAGRETAGGRGSPPAEKLPAGHWIRHRLRGATLPAALGVSRT</sequence>
<gene>
    <name evidence="2" type="ORF">GCM10009550_47160</name>
</gene>
<comment type="caution">
    <text evidence="2">The sequence shown here is derived from an EMBL/GenBank/DDBJ whole genome shotgun (WGS) entry which is preliminary data.</text>
</comment>
<proteinExistence type="predicted"/>
<dbReference type="Proteomes" id="UP001500665">
    <property type="component" value="Unassembled WGS sequence"/>
</dbReference>
<evidence type="ECO:0000256" key="1">
    <source>
        <dbReference type="SAM" id="MobiDB-lite"/>
    </source>
</evidence>
<reference evidence="3" key="1">
    <citation type="journal article" date="2019" name="Int. J. Syst. Evol. Microbiol.">
        <title>The Global Catalogue of Microorganisms (GCM) 10K type strain sequencing project: providing services to taxonomists for standard genome sequencing and annotation.</title>
        <authorList>
            <consortium name="The Broad Institute Genomics Platform"/>
            <consortium name="The Broad Institute Genome Sequencing Center for Infectious Disease"/>
            <person name="Wu L."/>
            <person name="Ma J."/>
        </authorList>
    </citation>
    <scope>NUCLEOTIDE SEQUENCE [LARGE SCALE GENOMIC DNA]</scope>
    <source>
        <strain evidence="3">JCM 10696</strain>
    </source>
</reference>
<keyword evidence="3" id="KW-1185">Reference proteome</keyword>
<evidence type="ECO:0000313" key="2">
    <source>
        <dbReference type="EMBL" id="GAA0958520.1"/>
    </source>
</evidence>
<feature type="region of interest" description="Disordered" evidence="1">
    <location>
        <begin position="106"/>
        <end position="127"/>
    </location>
</feature>
<accession>A0ABP4C2U3</accession>
<organism evidence="2 3">
    <name type="scientific">Actinocorallia libanotica</name>
    <dbReference type="NCBI Taxonomy" id="46162"/>
    <lineage>
        <taxon>Bacteria</taxon>
        <taxon>Bacillati</taxon>
        <taxon>Actinomycetota</taxon>
        <taxon>Actinomycetes</taxon>
        <taxon>Streptosporangiales</taxon>
        <taxon>Thermomonosporaceae</taxon>
        <taxon>Actinocorallia</taxon>
    </lineage>
</organism>
<name>A0ABP4C2U3_9ACTN</name>